<feature type="domain" description="Mediator complex subunit 15 KIX" evidence="4">
    <location>
        <begin position="52"/>
        <end position="95"/>
    </location>
</feature>
<dbReference type="GO" id="GO:0005634">
    <property type="term" value="C:nucleus"/>
    <property type="evidence" value="ECO:0007669"/>
    <property type="project" value="UniProtKB-SubCell"/>
</dbReference>
<sequence length="120" mass="13113">MKDSVQTANSLRAPDTRNATMQPSSTITAPPPEYSSPPSSTITISEPNMDTSDWRGQFLPGARQRIVNKIMGTLAKHLPVSGQEGSDELRKIAQRSAFKSIGMVIVFREYLSPLFHGLPA</sequence>
<dbReference type="InterPro" id="IPR036546">
    <property type="entry name" value="MED15_KIX"/>
</dbReference>
<evidence type="ECO:0000256" key="3">
    <source>
        <dbReference type="SAM" id="MobiDB-lite"/>
    </source>
</evidence>
<keyword evidence="2" id="KW-0539">Nucleus</keyword>
<accession>A0A2Z6MCM5</accession>
<comment type="subcellular location">
    <subcellularLocation>
        <location evidence="1">Nucleus</location>
    </subcellularLocation>
</comment>
<keyword evidence="6" id="KW-1185">Reference proteome</keyword>
<evidence type="ECO:0000256" key="2">
    <source>
        <dbReference type="ARBA" id="ARBA00023242"/>
    </source>
</evidence>
<dbReference type="Proteomes" id="UP000242715">
    <property type="component" value="Unassembled WGS sequence"/>
</dbReference>
<reference evidence="6" key="1">
    <citation type="journal article" date="2017" name="Front. Plant Sci.">
        <title>Climate Clever Clovers: New Paradigm to Reduce the Environmental Footprint of Ruminants by Breeding Low Methanogenic Forages Utilizing Haplotype Variation.</title>
        <authorList>
            <person name="Kaur P."/>
            <person name="Appels R."/>
            <person name="Bayer P.E."/>
            <person name="Keeble-Gagnere G."/>
            <person name="Wang J."/>
            <person name="Hirakawa H."/>
            <person name="Shirasawa K."/>
            <person name="Vercoe P."/>
            <person name="Stefanova K."/>
            <person name="Durmic Z."/>
            <person name="Nichols P."/>
            <person name="Revell C."/>
            <person name="Isobe S.N."/>
            <person name="Edwards D."/>
            <person name="Erskine W."/>
        </authorList>
    </citation>
    <scope>NUCLEOTIDE SEQUENCE [LARGE SCALE GENOMIC DNA]</scope>
    <source>
        <strain evidence="6">cv. Daliak</strain>
    </source>
</reference>
<dbReference type="Pfam" id="PF16987">
    <property type="entry name" value="KIX_2"/>
    <property type="match status" value="1"/>
</dbReference>
<evidence type="ECO:0000259" key="4">
    <source>
        <dbReference type="Pfam" id="PF16987"/>
    </source>
</evidence>
<feature type="region of interest" description="Disordered" evidence="3">
    <location>
        <begin position="1"/>
        <end position="53"/>
    </location>
</feature>
<feature type="compositionally biased region" description="Polar residues" evidence="3">
    <location>
        <begin position="17"/>
        <end position="28"/>
    </location>
</feature>
<protein>
    <recommendedName>
        <fullName evidence="4">Mediator complex subunit 15 KIX domain-containing protein</fullName>
    </recommendedName>
</protein>
<dbReference type="EMBL" id="DF973362">
    <property type="protein sequence ID" value="GAU27833.1"/>
    <property type="molecule type" value="Genomic_DNA"/>
</dbReference>
<name>A0A2Z6MCM5_TRISU</name>
<gene>
    <name evidence="5" type="ORF">TSUD_114130</name>
</gene>
<dbReference type="AlphaFoldDB" id="A0A2Z6MCM5"/>
<feature type="compositionally biased region" description="Low complexity" evidence="3">
    <location>
        <begin position="36"/>
        <end position="47"/>
    </location>
</feature>
<evidence type="ECO:0000313" key="6">
    <source>
        <dbReference type="Proteomes" id="UP000242715"/>
    </source>
</evidence>
<feature type="compositionally biased region" description="Polar residues" evidence="3">
    <location>
        <begin position="1"/>
        <end position="10"/>
    </location>
</feature>
<organism evidence="5 6">
    <name type="scientific">Trifolium subterraneum</name>
    <name type="common">Subterranean clover</name>
    <dbReference type="NCBI Taxonomy" id="3900"/>
    <lineage>
        <taxon>Eukaryota</taxon>
        <taxon>Viridiplantae</taxon>
        <taxon>Streptophyta</taxon>
        <taxon>Embryophyta</taxon>
        <taxon>Tracheophyta</taxon>
        <taxon>Spermatophyta</taxon>
        <taxon>Magnoliopsida</taxon>
        <taxon>eudicotyledons</taxon>
        <taxon>Gunneridae</taxon>
        <taxon>Pentapetalae</taxon>
        <taxon>rosids</taxon>
        <taxon>fabids</taxon>
        <taxon>Fabales</taxon>
        <taxon>Fabaceae</taxon>
        <taxon>Papilionoideae</taxon>
        <taxon>50 kb inversion clade</taxon>
        <taxon>NPAAA clade</taxon>
        <taxon>Hologalegina</taxon>
        <taxon>IRL clade</taxon>
        <taxon>Trifolieae</taxon>
        <taxon>Trifolium</taxon>
    </lineage>
</organism>
<evidence type="ECO:0000313" key="5">
    <source>
        <dbReference type="EMBL" id="GAU27833.1"/>
    </source>
</evidence>
<proteinExistence type="predicted"/>
<evidence type="ECO:0000256" key="1">
    <source>
        <dbReference type="ARBA" id="ARBA00004123"/>
    </source>
</evidence>
<dbReference type="OrthoDB" id="1912459at2759"/>